<protein>
    <submittedName>
        <fullName evidence="2">Carbonic anhydrase 2</fullName>
    </submittedName>
</protein>
<evidence type="ECO:0000313" key="3">
    <source>
        <dbReference type="Proteomes" id="UP001151760"/>
    </source>
</evidence>
<keyword evidence="3" id="KW-1185">Reference proteome</keyword>
<dbReference type="EMBL" id="BQNB010011355">
    <property type="protein sequence ID" value="GJS89500.1"/>
    <property type="molecule type" value="Genomic_DNA"/>
</dbReference>
<proteinExistence type="inferred from homology"/>
<comment type="similarity">
    <text evidence="1">Belongs to the beta-class carbonic anhydrase family.</text>
</comment>
<accession>A0ABQ4ZKF6</accession>
<sequence length="223" mass="25229">MMTRATKKEYLDCEDIECTSTMKTKSNSDGRDAFVFLKKPVRSAVEGSSLKGNGGKRKGLKAQNGMFLGHEKSNLEAVAYTKIKQLTFDLEADSAKEVFPIKKIKNGFTHFKTEKYDKNPDLFGELSKGQSPKVMSLLSLHLMMHISAKNLYAVHGFFRLGFSSLSITYSRFPGEAFMVRNITSMVPPYDKIKYTYGATIEYAYCINNLSSYKSYMWGHLTHT</sequence>
<dbReference type="PANTHER" id="PTHR11002:SF56">
    <property type="entry name" value="BETA CARBONIC ANHYDRASE 2, CHLOROPLASTIC"/>
    <property type="match status" value="1"/>
</dbReference>
<name>A0ABQ4ZKF6_9ASTR</name>
<organism evidence="2 3">
    <name type="scientific">Tanacetum coccineum</name>
    <dbReference type="NCBI Taxonomy" id="301880"/>
    <lineage>
        <taxon>Eukaryota</taxon>
        <taxon>Viridiplantae</taxon>
        <taxon>Streptophyta</taxon>
        <taxon>Embryophyta</taxon>
        <taxon>Tracheophyta</taxon>
        <taxon>Spermatophyta</taxon>
        <taxon>Magnoliopsida</taxon>
        <taxon>eudicotyledons</taxon>
        <taxon>Gunneridae</taxon>
        <taxon>Pentapetalae</taxon>
        <taxon>asterids</taxon>
        <taxon>campanulids</taxon>
        <taxon>Asterales</taxon>
        <taxon>Asteraceae</taxon>
        <taxon>Asteroideae</taxon>
        <taxon>Anthemideae</taxon>
        <taxon>Anthemidinae</taxon>
        <taxon>Tanacetum</taxon>
    </lineage>
</organism>
<gene>
    <name evidence="2" type="ORF">Tco_0772136</name>
</gene>
<dbReference type="Gene3D" id="3.40.1050.10">
    <property type="entry name" value="Carbonic anhydrase"/>
    <property type="match status" value="1"/>
</dbReference>
<reference evidence="2" key="1">
    <citation type="journal article" date="2022" name="Int. J. Mol. Sci.">
        <title>Draft Genome of Tanacetum Coccineum: Genomic Comparison of Closely Related Tanacetum-Family Plants.</title>
        <authorList>
            <person name="Yamashiro T."/>
            <person name="Shiraishi A."/>
            <person name="Nakayama K."/>
            <person name="Satake H."/>
        </authorList>
    </citation>
    <scope>NUCLEOTIDE SEQUENCE</scope>
</reference>
<dbReference type="PANTHER" id="PTHR11002">
    <property type="entry name" value="CARBONIC ANHYDRASE"/>
    <property type="match status" value="1"/>
</dbReference>
<evidence type="ECO:0000313" key="2">
    <source>
        <dbReference type="EMBL" id="GJS89500.1"/>
    </source>
</evidence>
<dbReference type="InterPro" id="IPR001765">
    <property type="entry name" value="Carbonic_anhydrase"/>
</dbReference>
<dbReference type="Proteomes" id="UP001151760">
    <property type="component" value="Unassembled WGS sequence"/>
</dbReference>
<comment type="caution">
    <text evidence="2">The sequence shown here is derived from an EMBL/GenBank/DDBJ whole genome shotgun (WGS) entry which is preliminary data.</text>
</comment>
<dbReference type="InterPro" id="IPR036874">
    <property type="entry name" value="Carbonic_anhydrase_sf"/>
</dbReference>
<reference evidence="2" key="2">
    <citation type="submission" date="2022-01" db="EMBL/GenBank/DDBJ databases">
        <authorList>
            <person name="Yamashiro T."/>
            <person name="Shiraishi A."/>
            <person name="Satake H."/>
            <person name="Nakayama K."/>
        </authorList>
    </citation>
    <scope>NUCLEOTIDE SEQUENCE</scope>
</reference>
<evidence type="ECO:0000256" key="1">
    <source>
        <dbReference type="ARBA" id="ARBA00006217"/>
    </source>
</evidence>
<dbReference type="SUPFAM" id="SSF53056">
    <property type="entry name" value="beta-carbonic anhydrase, cab"/>
    <property type="match status" value="2"/>
</dbReference>